<dbReference type="OMA" id="YFPNFHG"/>
<dbReference type="HOGENOM" id="CLU_047290_2_0_1"/>
<dbReference type="RefSeq" id="XP_003684328.1">
    <property type="nucleotide sequence ID" value="XM_003684280.1"/>
</dbReference>
<dbReference type="STRING" id="1071381.G8BPG3"/>
<dbReference type="GO" id="GO:0033615">
    <property type="term" value="P:mitochondrial proton-transporting ATP synthase complex assembly"/>
    <property type="evidence" value="ECO:0007669"/>
    <property type="project" value="EnsemblFungi"/>
</dbReference>
<dbReference type="PANTHER" id="PTHR28106:SF1">
    <property type="entry name" value="MITOCHONDRIAL ATPASE COMPLEX SUBUNIT ATP10"/>
    <property type="match status" value="1"/>
</dbReference>
<dbReference type="GeneID" id="11534846"/>
<dbReference type="AlphaFoldDB" id="G8BPG3"/>
<evidence type="ECO:0000313" key="2">
    <source>
        <dbReference type="Proteomes" id="UP000005666"/>
    </source>
</evidence>
<gene>
    <name evidence="1" type="primary">TPHA0B02220</name>
    <name evidence="1" type="ordered locus">TPHA_0B02220</name>
</gene>
<reference evidence="1 2" key="1">
    <citation type="journal article" date="2011" name="Proc. Natl. Acad. Sci. U.S.A.">
        <title>Evolutionary erosion of yeast sex chromosomes by mating-type switching accidents.</title>
        <authorList>
            <person name="Gordon J.L."/>
            <person name="Armisen D."/>
            <person name="Proux-Wera E."/>
            <person name="Oheigeartaigh S.S."/>
            <person name="Byrne K.P."/>
            <person name="Wolfe K.H."/>
        </authorList>
    </citation>
    <scope>NUCLEOTIDE SEQUENCE [LARGE SCALE GENOMIC DNA]</scope>
    <source>
        <strain evidence="2">ATCC 24235 / CBS 4417 / NBRC 1672 / NRRL Y-8282 / UCD 70-5</strain>
    </source>
</reference>
<accession>G8BPG3</accession>
<dbReference type="GO" id="GO:0005743">
    <property type="term" value="C:mitochondrial inner membrane"/>
    <property type="evidence" value="ECO:0007669"/>
    <property type="project" value="EnsemblFungi"/>
</dbReference>
<dbReference type="GO" id="GO:0051082">
    <property type="term" value="F:unfolded protein binding"/>
    <property type="evidence" value="ECO:0007669"/>
    <property type="project" value="EnsemblFungi"/>
</dbReference>
<keyword evidence="2" id="KW-1185">Reference proteome</keyword>
<protein>
    <recommendedName>
        <fullName evidence="3">Mitochondrial ATPase complex subunit ATP10</fullName>
    </recommendedName>
</protein>
<dbReference type="Proteomes" id="UP000005666">
    <property type="component" value="Chromosome 2"/>
</dbReference>
<evidence type="ECO:0008006" key="3">
    <source>
        <dbReference type="Google" id="ProtNLM"/>
    </source>
</evidence>
<dbReference type="PANTHER" id="PTHR28106">
    <property type="entry name" value="MITOCHONDRIAL ATPASE COMPLEX SUBUNIT ATP10"/>
    <property type="match status" value="1"/>
</dbReference>
<dbReference type="Pfam" id="PF05176">
    <property type="entry name" value="ATP-synt_10"/>
    <property type="match status" value="1"/>
</dbReference>
<dbReference type="InterPro" id="IPR007849">
    <property type="entry name" value="ATP10"/>
</dbReference>
<dbReference type="EMBL" id="HE612857">
    <property type="protein sequence ID" value="CCE61894.1"/>
    <property type="molecule type" value="Genomic_DNA"/>
</dbReference>
<evidence type="ECO:0000313" key="1">
    <source>
        <dbReference type="EMBL" id="CCE61894.1"/>
    </source>
</evidence>
<dbReference type="eggNOG" id="KOG4614">
    <property type="taxonomic scope" value="Eukaryota"/>
</dbReference>
<proteinExistence type="predicted"/>
<dbReference type="KEGG" id="tpf:TPHA_0B02220"/>
<dbReference type="OrthoDB" id="17089at2759"/>
<sequence>MNYFSVFKRTLTQSQRLSVGKFTKFVLNATPEPHAVKPLVRPVGLTTPPTSDTKYSAGNSFKDLFDKEKTDKRSGELGIEFNKTSMHHMSVFRKTNGRLFEPPKSYWRADKALYFPHLKGEPLSGRGSKEINIEDKLKDKISIVNLFSNKTANELADTSLKNERRNIDYLNKDFESLPKDVQIVQINLIDSKAKMLIFKLFAMRSLRSLIPSFLKDTYFICNRDQLPFILRENLHINNPYTGYSLLVDQNLKIRWMGSGALTVEDFDVLWKAVKGVKKEANKGNEGSSTW</sequence>
<organism evidence="1 2">
    <name type="scientific">Tetrapisispora phaffii (strain ATCC 24235 / CBS 4417 / NBRC 1672 / NRRL Y-8282 / UCD 70-5)</name>
    <name type="common">Yeast</name>
    <name type="synonym">Fabospora phaffii</name>
    <dbReference type="NCBI Taxonomy" id="1071381"/>
    <lineage>
        <taxon>Eukaryota</taxon>
        <taxon>Fungi</taxon>
        <taxon>Dikarya</taxon>
        <taxon>Ascomycota</taxon>
        <taxon>Saccharomycotina</taxon>
        <taxon>Saccharomycetes</taxon>
        <taxon>Saccharomycetales</taxon>
        <taxon>Saccharomycetaceae</taxon>
        <taxon>Tetrapisispora</taxon>
    </lineage>
</organism>
<name>G8BPG3_TETPH</name>